<dbReference type="InterPro" id="IPR011060">
    <property type="entry name" value="RibuloseP-bd_barrel"/>
</dbReference>
<evidence type="ECO:0000259" key="9">
    <source>
        <dbReference type="Pfam" id="PF00218"/>
    </source>
</evidence>
<dbReference type="InterPro" id="IPR013785">
    <property type="entry name" value="Aldolase_TIM"/>
</dbReference>
<keyword evidence="3 8" id="KW-0028">Amino-acid biosynthesis</keyword>
<evidence type="ECO:0000313" key="10">
    <source>
        <dbReference type="EMBL" id="MBI4594861.1"/>
    </source>
</evidence>
<dbReference type="EMBL" id="JACQWF010000027">
    <property type="protein sequence ID" value="MBI4594861.1"/>
    <property type="molecule type" value="Genomic_DNA"/>
</dbReference>
<keyword evidence="7 8" id="KW-0456">Lyase</keyword>
<dbReference type="NCBIfam" id="NF001377">
    <property type="entry name" value="PRK00278.2-4"/>
    <property type="match status" value="1"/>
</dbReference>
<reference evidence="10" key="1">
    <citation type="submission" date="2020-07" db="EMBL/GenBank/DDBJ databases">
        <title>Huge and variable diversity of episymbiotic CPR bacteria and DPANN archaea in groundwater ecosystems.</title>
        <authorList>
            <person name="He C.Y."/>
            <person name="Keren R."/>
            <person name="Whittaker M."/>
            <person name="Farag I.F."/>
            <person name="Doudna J."/>
            <person name="Cate J.H.D."/>
            <person name="Banfield J.F."/>
        </authorList>
    </citation>
    <scope>NUCLEOTIDE SEQUENCE</scope>
    <source>
        <strain evidence="10">NC_groundwater_1482_Ag_S-0.65um_47_24</strain>
    </source>
</reference>
<dbReference type="Pfam" id="PF00218">
    <property type="entry name" value="IGPS"/>
    <property type="match status" value="1"/>
</dbReference>
<name>A0A933GJ78_UNCTE</name>
<dbReference type="CDD" id="cd00331">
    <property type="entry name" value="IGPS"/>
    <property type="match status" value="1"/>
</dbReference>
<evidence type="ECO:0000256" key="5">
    <source>
        <dbReference type="ARBA" id="ARBA00022822"/>
    </source>
</evidence>
<dbReference type="InterPro" id="IPR045186">
    <property type="entry name" value="Indole-3-glycerol_P_synth"/>
</dbReference>
<dbReference type="Gene3D" id="3.20.20.70">
    <property type="entry name" value="Aldolase class I"/>
    <property type="match status" value="1"/>
</dbReference>
<evidence type="ECO:0000256" key="8">
    <source>
        <dbReference type="HAMAP-Rule" id="MF_00134"/>
    </source>
</evidence>
<evidence type="ECO:0000256" key="6">
    <source>
        <dbReference type="ARBA" id="ARBA00023141"/>
    </source>
</evidence>
<evidence type="ECO:0000256" key="7">
    <source>
        <dbReference type="ARBA" id="ARBA00023239"/>
    </source>
</evidence>
<comment type="catalytic activity">
    <reaction evidence="1 8">
        <text>1-(2-carboxyphenylamino)-1-deoxy-D-ribulose 5-phosphate + H(+) = (1S,2R)-1-C-(indol-3-yl)glycerol 3-phosphate + CO2 + H2O</text>
        <dbReference type="Rhea" id="RHEA:23476"/>
        <dbReference type="ChEBI" id="CHEBI:15377"/>
        <dbReference type="ChEBI" id="CHEBI:15378"/>
        <dbReference type="ChEBI" id="CHEBI:16526"/>
        <dbReference type="ChEBI" id="CHEBI:58613"/>
        <dbReference type="ChEBI" id="CHEBI:58866"/>
        <dbReference type="EC" id="4.1.1.48"/>
    </reaction>
</comment>
<evidence type="ECO:0000313" key="11">
    <source>
        <dbReference type="Proteomes" id="UP000772181"/>
    </source>
</evidence>
<comment type="caution">
    <text evidence="10">The sequence shown here is derived from an EMBL/GenBank/DDBJ whole genome shotgun (WGS) entry which is preliminary data.</text>
</comment>
<keyword evidence="4 8" id="KW-0210">Decarboxylase</keyword>
<evidence type="ECO:0000256" key="2">
    <source>
        <dbReference type="ARBA" id="ARBA00004696"/>
    </source>
</evidence>
<dbReference type="GO" id="GO:0000162">
    <property type="term" value="P:L-tryptophan biosynthetic process"/>
    <property type="evidence" value="ECO:0007669"/>
    <property type="project" value="UniProtKB-UniRule"/>
</dbReference>
<comment type="pathway">
    <text evidence="2 8">Amino-acid biosynthesis; L-tryptophan biosynthesis; L-tryptophan from chorismate: step 4/5.</text>
</comment>
<evidence type="ECO:0000256" key="1">
    <source>
        <dbReference type="ARBA" id="ARBA00001633"/>
    </source>
</evidence>
<evidence type="ECO:0000256" key="4">
    <source>
        <dbReference type="ARBA" id="ARBA00022793"/>
    </source>
</evidence>
<dbReference type="PROSITE" id="PS00614">
    <property type="entry name" value="IGPS"/>
    <property type="match status" value="1"/>
</dbReference>
<dbReference type="AlphaFoldDB" id="A0A933GJ78"/>
<dbReference type="InterPro" id="IPR013798">
    <property type="entry name" value="Indole-3-glycerol_P_synth_dom"/>
</dbReference>
<dbReference type="PANTHER" id="PTHR22854">
    <property type="entry name" value="TRYPTOPHAN BIOSYNTHESIS PROTEIN"/>
    <property type="match status" value="1"/>
</dbReference>
<dbReference type="Proteomes" id="UP000772181">
    <property type="component" value="Unassembled WGS sequence"/>
</dbReference>
<organism evidence="10 11">
    <name type="scientific">Tectimicrobiota bacterium</name>
    <dbReference type="NCBI Taxonomy" id="2528274"/>
    <lineage>
        <taxon>Bacteria</taxon>
        <taxon>Pseudomonadati</taxon>
        <taxon>Nitrospinota/Tectimicrobiota group</taxon>
        <taxon>Candidatus Tectimicrobiota</taxon>
    </lineage>
</organism>
<sequence length="261" mass="29495">MILQKIVDKKKITLEEEKKALPLVILKEEIEKRERPRSLKRSLAESGTTNIIAEIKQASPSLGIIRQEGFDPVGLADLYEKNGAKAISVITEKSFFLGDLEYLKNVKRKTGLPVLRKDFLWDEYQLYQSRAFGADAILLIAAILELERLRELLNLAAELGMEVLLEVHDERELDLVLKTNSEIIGINNRNLKTFQVTLDTTQRLMALIPKEKTIVSESGIKGRADILTLEQYGVKAFLVGETLMRAPDTGRALRELIGLQR</sequence>
<proteinExistence type="inferred from homology"/>
<protein>
    <recommendedName>
        <fullName evidence="8">Indole-3-glycerol phosphate synthase</fullName>
        <shortName evidence="8">IGPS</shortName>
        <ecNumber evidence="8">4.1.1.48</ecNumber>
    </recommendedName>
</protein>
<dbReference type="PANTHER" id="PTHR22854:SF2">
    <property type="entry name" value="INDOLE-3-GLYCEROL-PHOSPHATE SYNTHASE"/>
    <property type="match status" value="1"/>
</dbReference>
<dbReference type="SUPFAM" id="SSF51366">
    <property type="entry name" value="Ribulose-phoshate binding barrel"/>
    <property type="match status" value="1"/>
</dbReference>
<accession>A0A933GJ78</accession>
<feature type="domain" description="Indole-3-glycerol phosphate synthase" evidence="9">
    <location>
        <begin position="3"/>
        <end position="256"/>
    </location>
</feature>
<dbReference type="HAMAP" id="MF_00134_A">
    <property type="entry name" value="IGPS_A"/>
    <property type="match status" value="1"/>
</dbReference>
<keyword evidence="5 8" id="KW-0822">Tryptophan biosynthesis</keyword>
<keyword evidence="6 8" id="KW-0057">Aromatic amino acid biosynthesis</keyword>
<dbReference type="InterPro" id="IPR001468">
    <property type="entry name" value="Indole-3-GlycerolPSynthase_CS"/>
</dbReference>
<dbReference type="EC" id="4.1.1.48" evidence="8"/>
<dbReference type="GO" id="GO:0004640">
    <property type="term" value="F:phosphoribosylanthranilate isomerase activity"/>
    <property type="evidence" value="ECO:0007669"/>
    <property type="project" value="TreeGrafter"/>
</dbReference>
<gene>
    <name evidence="8 10" type="primary">trpC</name>
    <name evidence="10" type="ORF">HY730_00605</name>
</gene>
<dbReference type="FunFam" id="3.20.20.70:FF:000024">
    <property type="entry name" value="Indole-3-glycerol phosphate synthase"/>
    <property type="match status" value="1"/>
</dbReference>
<evidence type="ECO:0000256" key="3">
    <source>
        <dbReference type="ARBA" id="ARBA00022605"/>
    </source>
</evidence>
<comment type="similarity">
    <text evidence="8">Belongs to the TrpC family.</text>
</comment>
<dbReference type="GO" id="GO:0004425">
    <property type="term" value="F:indole-3-glycerol-phosphate synthase activity"/>
    <property type="evidence" value="ECO:0007669"/>
    <property type="project" value="UniProtKB-UniRule"/>
</dbReference>
<dbReference type="HAMAP" id="MF_00134_B">
    <property type="entry name" value="IGPS_B"/>
    <property type="match status" value="1"/>
</dbReference>